<evidence type="ECO:0000259" key="3">
    <source>
        <dbReference type="SMART" id="SM00892"/>
    </source>
</evidence>
<dbReference type="PANTHER" id="PTHR13966:SF5">
    <property type="entry name" value="ENDONUCLEASE G, MITOCHONDRIAL"/>
    <property type="match status" value="1"/>
</dbReference>
<feature type="region of interest" description="Disordered" evidence="1">
    <location>
        <begin position="1"/>
        <end position="23"/>
    </location>
</feature>
<dbReference type="Proteomes" id="UP000766570">
    <property type="component" value="Unassembled WGS sequence"/>
</dbReference>
<keyword evidence="4" id="KW-0378">Hydrolase</keyword>
<evidence type="ECO:0000313" key="5">
    <source>
        <dbReference type="Proteomes" id="UP000766570"/>
    </source>
</evidence>
<dbReference type="InterPro" id="IPR044925">
    <property type="entry name" value="His-Me_finger_sf"/>
</dbReference>
<dbReference type="RefSeq" id="WP_245348769.1">
    <property type="nucleotide sequence ID" value="NZ_BAAAMI010000027.1"/>
</dbReference>
<evidence type="ECO:0000259" key="2">
    <source>
        <dbReference type="SMART" id="SM00477"/>
    </source>
</evidence>
<dbReference type="PANTHER" id="PTHR13966">
    <property type="entry name" value="ENDONUCLEASE RELATED"/>
    <property type="match status" value="1"/>
</dbReference>
<dbReference type="InterPro" id="IPR040255">
    <property type="entry name" value="Non-specific_endonuclease"/>
</dbReference>
<gene>
    <name evidence="4" type="ORF">JOF46_004454</name>
</gene>
<evidence type="ECO:0000313" key="4">
    <source>
        <dbReference type="EMBL" id="MBP2376465.1"/>
    </source>
</evidence>
<keyword evidence="5" id="KW-1185">Reference proteome</keyword>
<dbReference type="EMBL" id="JAGIOE010000002">
    <property type="protein sequence ID" value="MBP2376465.1"/>
    <property type="molecule type" value="Genomic_DNA"/>
</dbReference>
<dbReference type="SMART" id="SM00892">
    <property type="entry name" value="Endonuclease_NS"/>
    <property type="match status" value="1"/>
</dbReference>
<dbReference type="CDD" id="cd00091">
    <property type="entry name" value="NUC"/>
    <property type="match status" value="1"/>
</dbReference>
<name>A0ABS4WJT7_9MICC</name>
<evidence type="ECO:0000256" key="1">
    <source>
        <dbReference type="SAM" id="MobiDB-lite"/>
    </source>
</evidence>
<comment type="caution">
    <text evidence="4">The sequence shown here is derived from an EMBL/GenBank/DDBJ whole genome shotgun (WGS) entry which is preliminary data.</text>
</comment>
<organism evidence="4 5">
    <name type="scientific">Paeniglutamicibacter psychrophenolicus</name>
    <dbReference type="NCBI Taxonomy" id="257454"/>
    <lineage>
        <taxon>Bacteria</taxon>
        <taxon>Bacillati</taxon>
        <taxon>Actinomycetota</taxon>
        <taxon>Actinomycetes</taxon>
        <taxon>Micrococcales</taxon>
        <taxon>Micrococcaceae</taxon>
        <taxon>Paeniglutamicibacter</taxon>
    </lineage>
</organism>
<dbReference type="Gene3D" id="3.40.570.10">
    <property type="entry name" value="Extracellular Endonuclease, subunit A"/>
    <property type="match status" value="1"/>
</dbReference>
<dbReference type="InterPro" id="IPR020821">
    <property type="entry name" value="ENPP1-3/EXOG-like_nuc-like"/>
</dbReference>
<proteinExistence type="predicted"/>
<keyword evidence="4" id="KW-0540">Nuclease</keyword>
<dbReference type="InterPro" id="IPR001604">
    <property type="entry name" value="Endo_G_ENPP1-like_dom"/>
</dbReference>
<feature type="domain" description="DNA/RNA non-specific endonuclease/pyrophosphatase/phosphodiesterase" evidence="3">
    <location>
        <begin position="49"/>
        <end position="258"/>
    </location>
</feature>
<dbReference type="GO" id="GO:0004519">
    <property type="term" value="F:endonuclease activity"/>
    <property type="evidence" value="ECO:0007669"/>
    <property type="project" value="UniProtKB-KW"/>
</dbReference>
<dbReference type="SMART" id="SM00477">
    <property type="entry name" value="NUC"/>
    <property type="match status" value="1"/>
</dbReference>
<reference evidence="4 5" key="1">
    <citation type="submission" date="2021-03" db="EMBL/GenBank/DDBJ databases">
        <title>Sequencing the genomes of 1000 actinobacteria strains.</title>
        <authorList>
            <person name="Klenk H.-P."/>
        </authorList>
    </citation>
    <scope>NUCLEOTIDE SEQUENCE [LARGE SCALE GENOMIC DNA]</scope>
    <source>
        <strain evidence="4 5">DSM 15454</strain>
    </source>
</reference>
<keyword evidence="4" id="KW-0255">Endonuclease</keyword>
<dbReference type="Pfam" id="PF01223">
    <property type="entry name" value="Endonuclease_NS"/>
    <property type="match status" value="1"/>
</dbReference>
<accession>A0ABS4WJT7</accession>
<feature type="domain" description="ENPP1-3/EXOG-like endonuclease/phosphodiesterase" evidence="2">
    <location>
        <begin position="50"/>
        <end position="258"/>
    </location>
</feature>
<dbReference type="InterPro" id="IPR044929">
    <property type="entry name" value="DNA/RNA_non-sp_Endonuclease_sf"/>
</dbReference>
<sequence>MTTDTRDSSGKASPSGYDPDFLGTRTDVPILDASIQDDAVLWEETEIIPYTHFSLSLSKTWRFARWVAWNIDGTSIKLLSRTNLNFTKDPRLAADSQIGNELYSDNRLDRGHIARRADLTWGTLPEAQQANQDSFHYTNITPQMDDFNQSKQNGIWGRLENALYEDVDVQNLRASVFGGPVFHPDDRKYRGVALPSEYWKLLVFHEQGVLKARAFLLTQDLDHLRALLALDEFRVYQITMDELEERTLLHFPEPVKQAAELIAVRDIAERKPLAALADIEW</sequence>
<dbReference type="SUPFAM" id="SSF54060">
    <property type="entry name" value="His-Me finger endonucleases"/>
    <property type="match status" value="1"/>
</dbReference>
<protein>
    <submittedName>
        <fullName evidence="4">Endonuclease G</fullName>
    </submittedName>
</protein>